<comment type="similarity">
    <text evidence="2">Belongs to the HPPK family.</text>
</comment>
<evidence type="ECO:0000256" key="3">
    <source>
        <dbReference type="ARBA" id="ARBA00013253"/>
    </source>
</evidence>
<dbReference type="EMBL" id="JABTCF010000005">
    <property type="protein sequence ID" value="MBD0778240.1"/>
    <property type="molecule type" value="Genomic_DNA"/>
</dbReference>
<evidence type="ECO:0000256" key="7">
    <source>
        <dbReference type="ARBA" id="ARBA00022777"/>
    </source>
</evidence>
<evidence type="ECO:0000313" key="16">
    <source>
        <dbReference type="Proteomes" id="UP001166021"/>
    </source>
</evidence>
<comment type="function">
    <text evidence="10">Catalyzes the transfer of pyrophosphate from adenosine triphosphate (ATP) to 6-hydroxymethyl-7,8-dihydropterin, an enzymatic step in folate biosynthesis pathway.</text>
</comment>
<name>A0ABR7V1Q2_9FLAO</name>
<evidence type="ECO:0000259" key="13">
    <source>
        <dbReference type="Pfam" id="PF01288"/>
    </source>
</evidence>
<keyword evidence="5 15" id="KW-0808">Transferase</keyword>
<dbReference type="SUPFAM" id="SSF52540">
    <property type="entry name" value="P-loop containing nucleoside triphosphate hydrolases"/>
    <property type="match status" value="1"/>
</dbReference>
<dbReference type="Pfam" id="PF01712">
    <property type="entry name" value="dNK"/>
    <property type="match status" value="1"/>
</dbReference>
<gene>
    <name evidence="15" type="primary">folK</name>
    <name evidence="15" type="ORF">HPE56_10575</name>
</gene>
<reference evidence="15" key="1">
    <citation type="submission" date="2020-05" db="EMBL/GenBank/DDBJ databases">
        <title>The draft genome sequence of Maribacter sp. ANRC-HE7.</title>
        <authorList>
            <person name="Mu L."/>
        </authorList>
    </citation>
    <scope>NUCLEOTIDE SEQUENCE</scope>
    <source>
        <strain evidence="15">ANRC-HE7</strain>
    </source>
</reference>
<evidence type="ECO:0000256" key="12">
    <source>
        <dbReference type="ARBA" id="ARBA00033413"/>
    </source>
</evidence>
<dbReference type="GO" id="GO:0003848">
    <property type="term" value="F:2-amino-4-hydroxy-6-hydroxymethyldihydropteridine diphosphokinase activity"/>
    <property type="evidence" value="ECO:0007669"/>
    <property type="project" value="UniProtKB-EC"/>
</dbReference>
<evidence type="ECO:0000256" key="6">
    <source>
        <dbReference type="ARBA" id="ARBA00022741"/>
    </source>
</evidence>
<dbReference type="PANTHER" id="PTHR43071:SF1">
    <property type="entry name" value="2-AMINO-4-HYDROXY-6-HYDROXYMETHYLDIHYDROPTERIDINE PYROPHOSPHOKINASE"/>
    <property type="match status" value="1"/>
</dbReference>
<dbReference type="PANTHER" id="PTHR43071">
    <property type="entry name" value="2-AMINO-4-HYDROXY-6-HYDROXYMETHYLDIHYDROPTERIDINE PYROPHOSPHOKINASE"/>
    <property type="match status" value="1"/>
</dbReference>
<dbReference type="InterPro" id="IPR035907">
    <property type="entry name" value="Hppk_sf"/>
</dbReference>
<dbReference type="InterPro" id="IPR031314">
    <property type="entry name" value="DNK_dom"/>
</dbReference>
<dbReference type="Proteomes" id="UP001166021">
    <property type="component" value="Unassembled WGS sequence"/>
</dbReference>
<keyword evidence="6" id="KW-0547">Nucleotide-binding</keyword>
<dbReference type="Pfam" id="PF01288">
    <property type="entry name" value="HPPK"/>
    <property type="match status" value="1"/>
</dbReference>
<feature type="domain" description="7,8-dihydro-6-hydroxymethylpterin-pyrophosphokinase" evidence="13">
    <location>
        <begin position="8"/>
        <end position="136"/>
    </location>
</feature>
<dbReference type="InterPro" id="IPR000550">
    <property type="entry name" value="Hppk"/>
</dbReference>
<evidence type="ECO:0000259" key="14">
    <source>
        <dbReference type="Pfam" id="PF01712"/>
    </source>
</evidence>
<organism evidence="15 16">
    <name type="scientific">Maribacter aquimaris</name>
    <dbReference type="NCBI Taxonomy" id="2737171"/>
    <lineage>
        <taxon>Bacteria</taxon>
        <taxon>Pseudomonadati</taxon>
        <taxon>Bacteroidota</taxon>
        <taxon>Flavobacteriia</taxon>
        <taxon>Flavobacteriales</taxon>
        <taxon>Flavobacteriaceae</taxon>
        <taxon>Maribacter</taxon>
    </lineage>
</organism>
<dbReference type="CDD" id="cd00483">
    <property type="entry name" value="HPPK"/>
    <property type="match status" value="1"/>
</dbReference>
<evidence type="ECO:0000313" key="15">
    <source>
        <dbReference type="EMBL" id="MBD0778240.1"/>
    </source>
</evidence>
<evidence type="ECO:0000256" key="11">
    <source>
        <dbReference type="ARBA" id="ARBA00029766"/>
    </source>
</evidence>
<dbReference type="EC" id="2.7.6.3" evidence="3"/>
<proteinExistence type="inferred from homology"/>
<evidence type="ECO:0000256" key="9">
    <source>
        <dbReference type="ARBA" id="ARBA00022909"/>
    </source>
</evidence>
<comment type="pathway">
    <text evidence="1">Cofactor biosynthesis; tetrahydrofolate biosynthesis; 2-amino-4-hydroxy-6-hydroxymethyl-7,8-dihydropteridine diphosphate from 7,8-dihydroneopterin triphosphate: step 4/4.</text>
</comment>
<evidence type="ECO:0000256" key="5">
    <source>
        <dbReference type="ARBA" id="ARBA00022679"/>
    </source>
</evidence>
<keyword evidence="7" id="KW-0418">Kinase</keyword>
<keyword evidence="16" id="KW-1185">Reference proteome</keyword>
<evidence type="ECO:0000256" key="4">
    <source>
        <dbReference type="ARBA" id="ARBA00016218"/>
    </source>
</evidence>
<evidence type="ECO:0000256" key="1">
    <source>
        <dbReference type="ARBA" id="ARBA00005051"/>
    </source>
</evidence>
<comment type="caution">
    <text evidence="15">The sequence shown here is derived from an EMBL/GenBank/DDBJ whole genome shotgun (WGS) entry which is preliminary data.</text>
</comment>
<protein>
    <recommendedName>
        <fullName evidence="4">2-amino-4-hydroxy-6-hydroxymethyldihydropteridine pyrophosphokinase</fullName>
        <ecNumber evidence="3">2.7.6.3</ecNumber>
    </recommendedName>
    <alternativeName>
        <fullName evidence="11">6-hydroxymethyl-7,8-dihydropterin pyrophosphokinase</fullName>
    </alternativeName>
    <alternativeName>
        <fullName evidence="12">7,8-dihydro-6-hydroxymethylpterin-pyrophosphokinase</fullName>
    </alternativeName>
</protein>
<evidence type="ECO:0000256" key="8">
    <source>
        <dbReference type="ARBA" id="ARBA00022840"/>
    </source>
</evidence>
<dbReference type="Gene3D" id="3.40.50.300">
    <property type="entry name" value="P-loop containing nucleotide triphosphate hydrolases"/>
    <property type="match status" value="1"/>
</dbReference>
<feature type="domain" description="Deoxynucleoside kinase" evidence="14">
    <location>
        <begin position="182"/>
        <end position="375"/>
    </location>
</feature>
<keyword evidence="9" id="KW-0289">Folate biosynthesis</keyword>
<evidence type="ECO:0000256" key="2">
    <source>
        <dbReference type="ARBA" id="ARBA00005810"/>
    </source>
</evidence>
<dbReference type="RefSeq" id="WP_188243724.1">
    <property type="nucleotide sequence ID" value="NZ_JABTCF010000005.1"/>
</dbReference>
<dbReference type="InterPro" id="IPR027417">
    <property type="entry name" value="P-loop_NTPase"/>
</dbReference>
<accession>A0ABR7V1Q2</accession>
<keyword evidence="8" id="KW-0067">ATP-binding</keyword>
<evidence type="ECO:0000256" key="10">
    <source>
        <dbReference type="ARBA" id="ARBA00029409"/>
    </source>
</evidence>
<sequence>MDKLKKAYISIGSNLGNRLQNLQNAIFLLDAEVGRIPLVSRVYESESWGFDADDFLNACIVIETYLTPQEVLEKIFSIEKKLGRERSLKNGYASRTIDIDIIYFEKEILQTDALTIPHPNLRKRKFVLLPLADIAPQFYHPIYNKDTRNLIQECKDQTRVEKTKLKLHKTKKELFASLNFMAIEGNIGAGKTTLAHKIAEDFNGKLVLERFADNPFLPKFYEDQSRYAFPLEMSFLADRYQQFTDDTSQFDLFKNFMVSDYDIYKSLIFAQVTLQSDEFNLYRKLFNLMYKEVQKPRIYVYLYQSTERLLENIKKRGRSYEQSIESTYLDKINKGYFDFFKSYPEQNTLIIDVGDLDFVAHPQDYDAILGKIQDFAIDLKF</sequence>
<dbReference type="SUPFAM" id="SSF55083">
    <property type="entry name" value="6-hydroxymethyl-7,8-dihydropterin pyrophosphokinase, HPPK"/>
    <property type="match status" value="1"/>
</dbReference>
<dbReference type="CDD" id="cd01673">
    <property type="entry name" value="dNK"/>
    <property type="match status" value="1"/>
</dbReference>
<dbReference type="Gene3D" id="3.30.70.560">
    <property type="entry name" value="7,8-Dihydro-6-hydroxymethylpterin-pyrophosphokinase HPPK"/>
    <property type="match status" value="1"/>
</dbReference>
<dbReference type="NCBIfam" id="TIGR01498">
    <property type="entry name" value="folK"/>
    <property type="match status" value="1"/>
</dbReference>